<keyword evidence="2" id="KW-1185">Reference proteome</keyword>
<organism evidence="1 2">
    <name type="scientific">Billgrantia bachuensis</name>
    <dbReference type="NCBI Taxonomy" id="2717286"/>
    <lineage>
        <taxon>Bacteria</taxon>
        <taxon>Pseudomonadati</taxon>
        <taxon>Pseudomonadota</taxon>
        <taxon>Gammaproteobacteria</taxon>
        <taxon>Oceanospirillales</taxon>
        <taxon>Halomonadaceae</taxon>
        <taxon>Billgrantia</taxon>
    </lineage>
</organism>
<dbReference type="InterPro" id="IPR025984">
    <property type="entry name" value="DCTPP"/>
</dbReference>
<name>A0ABX0PSZ3_9GAMM</name>
<dbReference type="Pfam" id="PF12643">
    <property type="entry name" value="MazG-like"/>
    <property type="match status" value="1"/>
</dbReference>
<dbReference type="Gene3D" id="1.10.287.1080">
    <property type="entry name" value="MazG-like"/>
    <property type="match status" value="1"/>
</dbReference>
<dbReference type="EMBL" id="JAAQTO010000017">
    <property type="protein sequence ID" value="NIC05217.1"/>
    <property type="molecule type" value="Genomic_DNA"/>
</dbReference>
<comment type="caution">
    <text evidence="1">The sequence shown here is derived from an EMBL/GenBank/DDBJ whole genome shotgun (WGS) entry which is preliminary data.</text>
</comment>
<protein>
    <submittedName>
        <fullName evidence="1">Nucleotide pyrophosphohydrolase</fullName>
    </submittedName>
</protein>
<evidence type="ECO:0000313" key="1">
    <source>
        <dbReference type="EMBL" id="NIC05217.1"/>
    </source>
</evidence>
<reference evidence="1 2" key="1">
    <citation type="submission" date="2020-03" db="EMBL/GenBank/DDBJ databases">
        <title>Identification of Halomonas strains.</title>
        <authorList>
            <person name="Xiao Z."/>
            <person name="Dong F."/>
            <person name="Wang Z."/>
            <person name="Zhao J.-Y."/>
        </authorList>
    </citation>
    <scope>NUCLEOTIDE SEQUENCE [LARGE SCALE GENOMIC DNA]</scope>
    <source>
        <strain evidence="1 2">DX6</strain>
    </source>
</reference>
<evidence type="ECO:0000313" key="2">
    <source>
        <dbReference type="Proteomes" id="UP001318321"/>
    </source>
</evidence>
<proteinExistence type="predicted"/>
<gene>
    <name evidence="1" type="ORF">HBJ55_07255</name>
</gene>
<accession>A0ABX0PSZ3</accession>
<dbReference type="Proteomes" id="UP001318321">
    <property type="component" value="Unassembled WGS sequence"/>
</dbReference>
<sequence length="149" mass="16154">MCEAWERLEQIVGFDTGSRRVATTLNAVEQITKGLSFHRMRLANVTRQQEWPGYDQTDTTFKALEVCGEAGELAEAVKKMVRAERGIAGSTAKLEAVADELGDVIISADLLAAHLGIDLASAVAKKFDKTSVKYGLETRLGAAEEEPEA</sequence>
<dbReference type="SUPFAM" id="SSF101386">
    <property type="entry name" value="all-alpha NTP pyrophosphatases"/>
    <property type="match status" value="1"/>
</dbReference>